<feature type="transmembrane region" description="Helical" evidence="29">
    <location>
        <begin position="931"/>
        <end position="959"/>
    </location>
</feature>
<reference evidence="32" key="1">
    <citation type="journal article" date="2021" name="J Fungi (Basel)">
        <title>Genomic and Metabolomic Analyses of the Marine Fungus Emericellopsis cladophorae: Insights into Saltwater Adaptability Mechanisms and Its Biosynthetic Potential.</title>
        <authorList>
            <person name="Goncalves M.F.M."/>
            <person name="Hilario S."/>
            <person name="Van de Peer Y."/>
            <person name="Esteves A.C."/>
            <person name="Alves A."/>
        </authorList>
    </citation>
    <scope>NUCLEOTIDE SEQUENCE</scope>
    <source>
        <strain evidence="32">MUM 19.33</strain>
    </source>
</reference>
<dbReference type="Gene3D" id="3.30.160.60">
    <property type="entry name" value="Classic Zinc Finger"/>
    <property type="match status" value="1"/>
</dbReference>
<dbReference type="InterPro" id="IPR046347">
    <property type="entry name" value="bZIP_sf"/>
</dbReference>
<dbReference type="InterPro" id="IPR013020">
    <property type="entry name" value="Rad3/Chl1-like"/>
</dbReference>
<evidence type="ECO:0000259" key="31">
    <source>
        <dbReference type="PROSITE" id="PS51193"/>
    </source>
</evidence>
<keyword evidence="16" id="KW-0411">Iron-sulfur</keyword>
<evidence type="ECO:0000256" key="5">
    <source>
        <dbReference type="ARBA" id="ARBA00008974"/>
    </source>
</evidence>
<evidence type="ECO:0000256" key="3">
    <source>
        <dbReference type="ARBA" id="ARBA00004141"/>
    </source>
</evidence>
<keyword evidence="11" id="KW-0378">Hydrolase</keyword>
<proteinExistence type="inferred from homology"/>
<keyword evidence="10" id="KW-0547">Nucleotide-binding</keyword>
<dbReference type="GO" id="GO:0005634">
    <property type="term" value="C:nucleus"/>
    <property type="evidence" value="ECO:0007669"/>
    <property type="project" value="UniProtKB-SubCell"/>
</dbReference>
<evidence type="ECO:0000256" key="18">
    <source>
        <dbReference type="ARBA" id="ARBA00023235"/>
    </source>
</evidence>
<evidence type="ECO:0000256" key="11">
    <source>
        <dbReference type="ARBA" id="ARBA00022801"/>
    </source>
</evidence>
<dbReference type="PANTHER" id="PTHR11472">
    <property type="entry name" value="DNA REPAIR DEAD HELICASE RAD3/XP-D SUBFAMILY MEMBER"/>
    <property type="match status" value="1"/>
</dbReference>
<evidence type="ECO:0000256" key="27">
    <source>
        <dbReference type="SAM" id="Coils"/>
    </source>
</evidence>
<evidence type="ECO:0000256" key="12">
    <source>
        <dbReference type="ARBA" id="ARBA00022806"/>
    </source>
</evidence>
<feature type="compositionally biased region" description="Basic and acidic residues" evidence="28">
    <location>
        <begin position="131"/>
        <end position="146"/>
    </location>
</feature>
<dbReference type="SMART" id="SM00338">
    <property type="entry name" value="BRLZ"/>
    <property type="match status" value="1"/>
</dbReference>
<feature type="domain" description="BZIP" evidence="30">
    <location>
        <begin position="1423"/>
        <end position="1483"/>
    </location>
</feature>
<evidence type="ECO:0000256" key="26">
    <source>
        <dbReference type="ARBA" id="ARBA00048954"/>
    </source>
</evidence>
<feature type="transmembrane region" description="Helical" evidence="29">
    <location>
        <begin position="1068"/>
        <end position="1091"/>
    </location>
</feature>
<dbReference type="InterPro" id="IPR045028">
    <property type="entry name" value="DinG/Rad3-like"/>
</dbReference>
<evidence type="ECO:0000256" key="1">
    <source>
        <dbReference type="ARBA" id="ARBA00001966"/>
    </source>
</evidence>
<evidence type="ECO:0000256" key="7">
    <source>
        <dbReference type="ARBA" id="ARBA00017386"/>
    </source>
</evidence>
<keyword evidence="18" id="KW-0413">Isomerase</keyword>
<dbReference type="PROSITE" id="PS50217">
    <property type="entry name" value="BZIP"/>
    <property type="match status" value="1"/>
</dbReference>
<evidence type="ECO:0000256" key="2">
    <source>
        <dbReference type="ARBA" id="ARBA00004123"/>
    </source>
</evidence>
<keyword evidence="8 29" id="KW-0812">Transmembrane</keyword>
<dbReference type="SUPFAM" id="SSF52540">
    <property type="entry name" value="P-loop containing nucleoside triphosphate hydrolases"/>
    <property type="match status" value="1"/>
</dbReference>
<dbReference type="CDD" id="cd18788">
    <property type="entry name" value="SF2_C_XPD"/>
    <property type="match status" value="1"/>
</dbReference>
<dbReference type="GO" id="GO:0034085">
    <property type="term" value="P:establishment of sister chromatid cohesion"/>
    <property type="evidence" value="ECO:0007669"/>
    <property type="project" value="TreeGrafter"/>
</dbReference>
<dbReference type="InterPro" id="IPR006554">
    <property type="entry name" value="Helicase-like_DEXD_c2"/>
</dbReference>
<dbReference type="GO" id="GO:0043139">
    <property type="term" value="F:5'-3' DNA helicase activity"/>
    <property type="evidence" value="ECO:0007669"/>
    <property type="project" value="UniProtKB-EC"/>
</dbReference>
<dbReference type="InterPro" id="IPR010614">
    <property type="entry name" value="RAD3-like_helicase_DEAD"/>
</dbReference>
<dbReference type="PROSITE" id="PS51193">
    <property type="entry name" value="HELICASE_ATP_BIND_2"/>
    <property type="match status" value="1"/>
</dbReference>
<keyword evidence="9" id="KW-0479">Metal-binding</keyword>
<dbReference type="GO" id="GO:0016020">
    <property type="term" value="C:membrane"/>
    <property type="evidence" value="ECO:0007669"/>
    <property type="project" value="UniProtKB-SubCell"/>
</dbReference>
<dbReference type="Proteomes" id="UP001055219">
    <property type="component" value="Unassembled WGS sequence"/>
</dbReference>
<dbReference type="OrthoDB" id="267079at2759"/>
<feature type="compositionally biased region" description="Polar residues" evidence="28">
    <location>
        <begin position="1380"/>
        <end position="1393"/>
    </location>
</feature>
<keyword evidence="13" id="KW-0067">ATP-binding</keyword>
<dbReference type="SMART" id="SM00488">
    <property type="entry name" value="DEXDc2"/>
    <property type="match status" value="1"/>
</dbReference>
<dbReference type="EC" id="5.6.2.3" evidence="22"/>
<evidence type="ECO:0000256" key="8">
    <source>
        <dbReference type="ARBA" id="ARBA00022692"/>
    </source>
</evidence>
<feature type="domain" description="Helicase ATP-binding" evidence="31">
    <location>
        <begin position="14"/>
        <end position="368"/>
    </location>
</feature>
<evidence type="ECO:0000256" key="29">
    <source>
        <dbReference type="SAM" id="Phobius"/>
    </source>
</evidence>
<comment type="function">
    <text evidence="25">ATP-dependent DNA helicase important for chromosome transmission and normal cell cycle progression in G(2)/M. May have a role in changing DNA topology to allow the loading of proteins involved in maintaining sister chromatid cohesion in the vicinity of the centromeres. Has a specific role in chromosome segregation during meiosis II.</text>
</comment>
<evidence type="ECO:0000256" key="6">
    <source>
        <dbReference type="ARBA" id="ARBA00016387"/>
    </source>
</evidence>
<feature type="region of interest" description="Disordered" evidence="28">
    <location>
        <begin position="131"/>
        <end position="151"/>
    </location>
</feature>
<feature type="transmembrane region" description="Helical" evidence="29">
    <location>
        <begin position="1029"/>
        <end position="1048"/>
    </location>
</feature>
<feature type="transmembrane region" description="Helical" evidence="29">
    <location>
        <begin position="891"/>
        <end position="911"/>
    </location>
</feature>
<dbReference type="GeneID" id="75830397"/>
<dbReference type="Pfam" id="PF13307">
    <property type="entry name" value="Helicase_C_2"/>
    <property type="match status" value="1"/>
</dbReference>
<keyword evidence="19" id="KW-0539">Nucleus</keyword>
<dbReference type="GO" id="GO:0022857">
    <property type="term" value="F:transmembrane transporter activity"/>
    <property type="evidence" value="ECO:0007669"/>
    <property type="project" value="InterPro"/>
</dbReference>
<dbReference type="PANTHER" id="PTHR11472:SF41">
    <property type="entry name" value="ATP-DEPENDENT DNA HELICASE DDX11-RELATED"/>
    <property type="match status" value="1"/>
</dbReference>
<dbReference type="Pfam" id="PF07716">
    <property type="entry name" value="bZIP_2"/>
    <property type="match status" value="1"/>
</dbReference>
<dbReference type="SMART" id="SM00491">
    <property type="entry name" value="HELICc2"/>
    <property type="match status" value="1"/>
</dbReference>
<feature type="transmembrane region" description="Helical" evidence="29">
    <location>
        <begin position="1157"/>
        <end position="1177"/>
    </location>
</feature>
<keyword evidence="33" id="KW-1185">Reference proteome</keyword>
<feature type="transmembrane region" description="Helical" evidence="29">
    <location>
        <begin position="1123"/>
        <end position="1145"/>
    </location>
</feature>
<evidence type="ECO:0000256" key="22">
    <source>
        <dbReference type="ARBA" id="ARBA00044969"/>
    </source>
</evidence>
<protein>
    <recommendedName>
        <fullName evidence="7">ATP-dependent DNA helicase CHL1</fullName>
        <ecNumber evidence="22">5.6.2.3</ecNumber>
    </recommendedName>
    <alternativeName>
        <fullName evidence="6">ATP-dependent DNA helicase chl1</fullName>
    </alternativeName>
    <alternativeName>
        <fullName evidence="21">Chromosome loss protein 1</fullName>
    </alternativeName>
    <alternativeName>
        <fullName evidence="23 24">DNA 5'-3' helicase CHL1</fullName>
    </alternativeName>
</protein>
<dbReference type="SUPFAM" id="SSF57959">
    <property type="entry name" value="Leucine zipper domain"/>
    <property type="match status" value="1"/>
</dbReference>
<comment type="catalytic activity">
    <reaction evidence="26">
        <text>ATP + H2O = ADP + phosphate + H(+)</text>
        <dbReference type="Rhea" id="RHEA:13065"/>
        <dbReference type="ChEBI" id="CHEBI:15377"/>
        <dbReference type="ChEBI" id="CHEBI:15378"/>
        <dbReference type="ChEBI" id="CHEBI:30616"/>
        <dbReference type="ChEBI" id="CHEBI:43474"/>
        <dbReference type="ChEBI" id="CHEBI:456216"/>
        <dbReference type="EC" id="5.6.2.3"/>
    </reaction>
</comment>
<comment type="cofactor">
    <cofactor evidence="1">
        <name>[4Fe-4S] cluster</name>
        <dbReference type="ChEBI" id="CHEBI:49883"/>
    </cofactor>
</comment>
<dbReference type="GO" id="GO:0003700">
    <property type="term" value="F:DNA-binding transcription factor activity"/>
    <property type="evidence" value="ECO:0007669"/>
    <property type="project" value="InterPro"/>
</dbReference>
<dbReference type="NCBIfam" id="TIGR00604">
    <property type="entry name" value="rad3"/>
    <property type="match status" value="1"/>
</dbReference>
<evidence type="ECO:0000256" key="25">
    <source>
        <dbReference type="ARBA" id="ARBA00045702"/>
    </source>
</evidence>
<evidence type="ECO:0000256" key="10">
    <source>
        <dbReference type="ARBA" id="ARBA00022741"/>
    </source>
</evidence>
<feature type="transmembrane region" description="Helical" evidence="29">
    <location>
        <begin position="997"/>
        <end position="1017"/>
    </location>
</feature>
<evidence type="ECO:0000256" key="9">
    <source>
        <dbReference type="ARBA" id="ARBA00022723"/>
    </source>
</evidence>
<dbReference type="FunFam" id="3.40.50.300:FF:001372">
    <property type="entry name" value="ATP-dependent DNA helicase chl1"/>
    <property type="match status" value="1"/>
</dbReference>
<accession>A0A9Q0BEI6</accession>
<dbReference type="GO" id="GO:0003677">
    <property type="term" value="F:DNA binding"/>
    <property type="evidence" value="ECO:0007669"/>
    <property type="project" value="InterPro"/>
</dbReference>
<evidence type="ECO:0000256" key="15">
    <source>
        <dbReference type="ARBA" id="ARBA00023004"/>
    </source>
</evidence>
<evidence type="ECO:0000256" key="28">
    <source>
        <dbReference type="SAM" id="MobiDB-lite"/>
    </source>
</evidence>
<feature type="transmembrane region" description="Helical" evidence="29">
    <location>
        <begin position="1189"/>
        <end position="1211"/>
    </location>
</feature>
<dbReference type="GO" id="GO:0046872">
    <property type="term" value="F:metal ion binding"/>
    <property type="evidence" value="ECO:0007669"/>
    <property type="project" value="UniProtKB-KW"/>
</dbReference>
<keyword evidence="14 29" id="KW-1133">Transmembrane helix</keyword>
<gene>
    <name evidence="32" type="ORF">J7T54_003905</name>
</gene>
<evidence type="ECO:0000256" key="19">
    <source>
        <dbReference type="ARBA" id="ARBA00023242"/>
    </source>
</evidence>
<evidence type="ECO:0000256" key="13">
    <source>
        <dbReference type="ARBA" id="ARBA00022840"/>
    </source>
</evidence>
<dbReference type="InterPro" id="IPR004827">
    <property type="entry name" value="bZIP"/>
</dbReference>
<organism evidence="32 33">
    <name type="scientific">Emericellopsis cladophorae</name>
    <dbReference type="NCBI Taxonomy" id="2686198"/>
    <lineage>
        <taxon>Eukaryota</taxon>
        <taxon>Fungi</taxon>
        <taxon>Dikarya</taxon>
        <taxon>Ascomycota</taxon>
        <taxon>Pezizomycotina</taxon>
        <taxon>Sordariomycetes</taxon>
        <taxon>Hypocreomycetidae</taxon>
        <taxon>Hypocreales</taxon>
        <taxon>Bionectriaceae</taxon>
        <taxon>Emericellopsis</taxon>
    </lineage>
</organism>
<dbReference type="GO" id="GO:0051536">
    <property type="term" value="F:iron-sulfur cluster binding"/>
    <property type="evidence" value="ECO:0007669"/>
    <property type="project" value="UniProtKB-KW"/>
</dbReference>
<name>A0A9Q0BEI6_9HYPO</name>
<evidence type="ECO:0000256" key="14">
    <source>
        <dbReference type="ARBA" id="ARBA00022989"/>
    </source>
</evidence>
<evidence type="ECO:0000256" key="4">
    <source>
        <dbReference type="ARBA" id="ARBA00008435"/>
    </source>
</evidence>
<feature type="compositionally biased region" description="Low complexity" evidence="28">
    <location>
        <begin position="1394"/>
        <end position="1416"/>
    </location>
</feature>
<comment type="similarity">
    <text evidence="4">Belongs to the DEAD box helicase family. DEAH subfamily. DDX11/CHL1 sub-subfamily.</text>
</comment>
<dbReference type="GO" id="GO:0005524">
    <property type="term" value="F:ATP binding"/>
    <property type="evidence" value="ECO:0007669"/>
    <property type="project" value="UniProtKB-KW"/>
</dbReference>
<feature type="region of interest" description="Disordered" evidence="28">
    <location>
        <begin position="1369"/>
        <end position="1440"/>
    </location>
</feature>
<evidence type="ECO:0000313" key="32">
    <source>
        <dbReference type="EMBL" id="KAI6781640.1"/>
    </source>
</evidence>
<evidence type="ECO:0000256" key="21">
    <source>
        <dbReference type="ARBA" id="ARBA00029709"/>
    </source>
</evidence>
<dbReference type="InterPro" id="IPR014013">
    <property type="entry name" value="Helic_SF1/SF2_ATP-bd_DinG/Rad3"/>
</dbReference>
<feature type="transmembrane region" description="Helical" evidence="29">
    <location>
        <begin position="971"/>
        <end position="991"/>
    </location>
</feature>
<evidence type="ECO:0000256" key="16">
    <source>
        <dbReference type="ARBA" id="ARBA00023014"/>
    </source>
</evidence>
<dbReference type="Pfam" id="PF06733">
    <property type="entry name" value="DEAD_2"/>
    <property type="match status" value="1"/>
</dbReference>
<reference evidence="32" key="2">
    <citation type="submission" date="2022-07" db="EMBL/GenBank/DDBJ databases">
        <authorList>
            <person name="Goncalves M.F.M."/>
            <person name="Hilario S."/>
            <person name="Van De Peer Y."/>
            <person name="Esteves A.C."/>
            <person name="Alves A."/>
        </authorList>
    </citation>
    <scope>NUCLEOTIDE SEQUENCE</scope>
    <source>
        <strain evidence="32">MUM 19.33</strain>
    </source>
</reference>
<dbReference type="EMBL" id="JAGIXG020000019">
    <property type="protein sequence ID" value="KAI6781640.1"/>
    <property type="molecule type" value="Genomic_DNA"/>
</dbReference>
<comment type="similarity">
    <text evidence="5">Belongs to the purine-cytosine permease (2.A.39) family.</text>
</comment>
<evidence type="ECO:0000256" key="20">
    <source>
        <dbReference type="ARBA" id="ARBA00023306"/>
    </source>
</evidence>
<dbReference type="InterPro" id="IPR006555">
    <property type="entry name" value="ATP-dep_Helicase_C"/>
</dbReference>
<dbReference type="Pfam" id="PF02133">
    <property type="entry name" value="Transp_cyt_pur"/>
    <property type="match status" value="1"/>
</dbReference>
<keyword evidence="17 29" id="KW-0472">Membrane</keyword>
<evidence type="ECO:0000313" key="33">
    <source>
        <dbReference type="Proteomes" id="UP001055219"/>
    </source>
</evidence>
<comment type="subcellular location">
    <subcellularLocation>
        <location evidence="3">Membrane</location>
        <topology evidence="3">Multi-pass membrane protein</topology>
    </subcellularLocation>
    <subcellularLocation>
        <location evidence="2">Nucleus</location>
    </subcellularLocation>
</comment>
<dbReference type="Gene3D" id="1.10.4160.10">
    <property type="entry name" value="Hydantoin permease"/>
    <property type="match status" value="1"/>
</dbReference>
<evidence type="ECO:0000256" key="24">
    <source>
        <dbReference type="ARBA" id="ARBA00045008"/>
    </source>
</evidence>
<keyword evidence="27" id="KW-0175">Coiled coil</keyword>
<keyword evidence="20" id="KW-0131">Cell cycle</keyword>
<dbReference type="GO" id="GO:0006139">
    <property type="term" value="P:nucleobase-containing compound metabolic process"/>
    <property type="evidence" value="ECO:0007669"/>
    <property type="project" value="InterPro"/>
</dbReference>
<evidence type="ECO:0000259" key="30">
    <source>
        <dbReference type="PROSITE" id="PS50217"/>
    </source>
</evidence>
<dbReference type="InterPro" id="IPR001248">
    <property type="entry name" value="Pur-cyt_permease"/>
</dbReference>
<evidence type="ECO:0000256" key="23">
    <source>
        <dbReference type="ARBA" id="ARBA00044998"/>
    </source>
</evidence>
<evidence type="ECO:0000256" key="17">
    <source>
        <dbReference type="ARBA" id="ARBA00023136"/>
    </source>
</evidence>
<sequence>MGSDTMEDISGSLQKLDFHHPYTPYHVQEQFMRTVYNVLEAGNGQVGILESPTGTGKSLSLICATLTWLRAYKSSRNEVALSEATSNIQDEPEWIIDQMLAQKRDELVRKWEDREKRLEQLRIKEKAVETRVHKRRRLEERPTGRESDDEDAAFLLQDTETPGSRHTDALSGLSKESREILGRFGIGGSTSAETPVAEQLMEEDIKQQKSSQKCPFVPKDELLSQTHEFRDSALASMPDIEDLHQLGKSLGVCPYYASRTALPGAEIITLPYPLLLQKSARDALGIKLDGNVVVIDEAHNIMDAIANVHAADIRLSDMKRAKGMLGVYVRRFGKKLGGVNRVNVGRVGRIIEGLSEWMQQATQLKQDNGIVDANDLTRHKGIDQINMFQLVKYIHESKLAFKIESYVAHVESEIDPKGIIRSSTPVLHSLVSFLVALTNLNSEGRIFFERTAEDVKLSYLLLSPTHAFSSIADNARAVILAGGTMSPFDDYENHLFPSLAKEKVTTLSCDHVIPPENLCVRILAQSRPGKPEFEFSFQKRSDHDMITQLGLAVVNACSIIPDGVVIFFPSYGYLDEVVSVWQQNDNGQSIWSRLESRKALFREAKGTSSDEMLTAYTDAIIGTSNTGRGAVLLSVVGGKMSEGINFSDRLGRCVMVIGLPYPNIASPDWKAKLEYIESTTYKQLIGKAILPSEARTLAKASSRDFYENACMRAVNQSIGRAIRHQGDYAAIILVDKRFGSERIHGKLPGWIRNGMDKSNKDKNLGELMSSVGTFFRNRNFALGRPVQVTMTDVEQGKMLTGRQSHSRVAEEGITHLRKPTSRTSDIFERIEKILMKGRVEAKGIHPVPVEDRTSTRYWNIFTVWCSMNTNILGVLFGLLGPQVYGLSLRDSALVILFFCILSTCAPAYLATLGPKTGMRQMIQARYSFGRYLVSIPVLLNLATLTGFIIIICVIGGQCLSAISDGYLTPNAGIVIISLLGLLISFCGFRVLHYYETYAFIPAVITIAIAAGCGGSDLKKQAEPPSPGAGQYVTYGMVVASYMIPWAAIASDLTTYFDPQVPSWRVFAYTWSGLALPTILLMTLGSAIAGALPNVPEWQTAYDENLVGGILAAMLKPTGGFGKFVVAVLALTLLGNTAGTMYAITLNFQTLVPWAVRIPRYVFAVVVTAIIIPVAVRVVSANLLLSLENFIALIGYWSAAYTGIAVVEHVVFRRKYFSKSGKVPYPEAYDHAVWSQASKLPTGLAAIGAALLSSSLTRRGAQICTHGFSSIRISFRRPSGLHRLLEAAATQGARDIDWAALGLDCFGTQLVVQEQQQQLPDDFGLVLGSHDTLASNLEQDPLDLLFADTEMTGVLNQHSESGDHLFNRLLNHSPQEFPPSSGANNTQATTPAIPSTQVATTNTTTSTSPSHSSTSESNTKPTLDQDPTAKRQRNTMAARRYRQRRLDRLAELEKKLEEMTSERDDLRVKLARREAECGALREVLGSKK</sequence>
<keyword evidence="15" id="KW-0408">Iron</keyword>
<dbReference type="RefSeq" id="XP_051362496.1">
    <property type="nucleotide sequence ID" value="XM_051506094.1"/>
</dbReference>
<dbReference type="PROSITE" id="PS00036">
    <property type="entry name" value="BZIP_BASIC"/>
    <property type="match status" value="1"/>
</dbReference>
<dbReference type="Gene3D" id="3.40.50.300">
    <property type="entry name" value="P-loop containing nucleotide triphosphate hydrolases"/>
    <property type="match status" value="3"/>
</dbReference>
<comment type="caution">
    <text evidence="32">The sequence shown here is derived from an EMBL/GenBank/DDBJ whole genome shotgun (WGS) entry which is preliminary data.</text>
</comment>
<feature type="coiled-coil region" evidence="27">
    <location>
        <begin position="1441"/>
        <end position="1475"/>
    </location>
</feature>
<keyword evidence="12 32" id="KW-0347">Helicase</keyword>
<dbReference type="GO" id="GO:0016818">
    <property type="term" value="F:hydrolase activity, acting on acid anhydrides, in phosphorus-containing anhydrides"/>
    <property type="evidence" value="ECO:0007669"/>
    <property type="project" value="InterPro"/>
</dbReference>
<dbReference type="InterPro" id="IPR027417">
    <property type="entry name" value="P-loop_NTPase"/>
</dbReference>